<name>A0A7S7NRM4_PALFE</name>
<dbReference type="Proteomes" id="UP000593892">
    <property type="component" value="Chromosome"/>
</dbReference>
<protein>
    <recommendedName>
        <fullName evidence="4">Alkyl hydroperoxide reductase subunit C/ Thiol specific antioxidant domain-containing protein</fullName>
    </recommendedName>
</protein>
<dbReference type="InterPro" id="IPR036249">
    <property type="entry name" value="Thioredoxin-like_sf"/>
</dbReference>
<evidence type="ECO:0000256" key="1">
    <source>
        <dbReference type="SAM" id="Phobius"/>
    </source>
</evidence>
<accession>A0A7S7NRM4</accession>
<sequence length="102" mass="11525">MKRWALRIGLAILAIYVVFLGVMYAAMTNSPMDFSRFMMVLPMPLMYATPFPPMWAKARAGTVKPGDLAPDFTLERQDHQGRVRLSELRGSRPVVLVFGSYT</sequence>
<organism evidence="2 3">
    <name type="scientific">Paludibaculum fermentans</name>
    <dbReference type="NCBI Taxonomy" id="1473598"/>
    <lineage>
        <taxon>Bacteria</taxon>
        <taxon>Pseudomonadati</taxon>
        <taxon>Acidobacteriota</taxon>
        <taxon>Terriglobia</taxon>
        <taxon>Bryobacterales</taxon>
        <taxon>Bryobacteraceae</taxon>
        <taxon>Paludibaculum</taxon>
    </lineage>
</organism>
<evidence type="ECO:0000313" key="2">
    <source>
        <dbReference type="EMBL" id="QOY88565.1"/>
    </source>
</evidence>
<keyword evidence="3" id="KW-1185">Reference proteome</keyword>
<dbReference type="KEGG" id="pfer:IRI77_00965"/>
<dbReference type="Gene3D" id="3.40.30.10">
    <property type="entry name" value="Glutaredoxin"/>
    <property type="match status" value="1"/>
</dbReference>
<evidence type="ECO:0000313" key="3">
    <source>
        <dbReference type="Proteomes" id="UP000593892"/>
    </source>
</evidence>
<proteinExistence type="predicted"/>
<dbReference type="SUPFAM" id="SSF52833">
    <property type="entry name" value="Thioredoxin-like"/>
    <property type="match status" value="1"/>
</dbReference>
<reference evidence="2 3" key="1">
    <citation type="submission" date="2020-10" db="EMBL/GenBank/DDBJ databases">
        <title>Complete genome sequence of Paludibaculum fermentans P105T, a facultatively anaerobic acidobacterium capable of dissimilatory Fe(III) reduction.</title>
        <authorList>
            <person name="Dedysh S.N."/>
            <person name="Beletsky A.V."/>
            <person name="Kulichevskaya I.S."/>
            <person name="Mardanov A.V."/>
            <person name="Ravin N.V."/>
        </authorList>
    </citation>
    <scope>NUCLEOTIDE SEQUENCE [LARGE SCALE GENOMIC DNA]</scope>
    <source>
        <strain evidence="2 3">P105</strain>
    </source>
</reference>
<gene>
    <name evidence="2" type="ORF">IRI77_00965</name>
</gene>
<dbReference type="RefSeq" id="WP_194450227.1">
    <property type="nucleotide sequence ID" value="NZ_CP063849.1"/>
</dbReference>
<keyword evidence="1" id="KW-0472">Membrane</keyword>
<dbReference type="EMBL" id="CP063849">
    <property type="protein sequence ID" value="QOY88565.1"/>
    <property type="molecule type" value="Genomic_DNA"/>
</dbReference>
<evidence type="ECO:0008006" key="4">
    <source>
        <dbReference type="Google" id="ProtNLM"/>
    </source>
</evidence>
<feature type="transmembrane region" description="Helical" evidence="1">
    <location>
        <begin position="6"/>
        <end position="27"/>
    </location>
</feature>
<keyword evidence="1" id="KW-0812">Transmembrane</keyword>
<keyword evidence="1" id="KW-1133">Transmembrane helix</keyword>
<dbReference type="AlphaFoldDB" id="A0A7S7NRM4"/>